<organism evidence="1 2">
    <name type="scientific">Flavobacterium kingsejongi</name>
    <dbReference type="NCBI Taxonomy" id="1678728"/>
    <lineage>
        <taxon>Bacteria</taxon>
        <taxon>Pseudomonadati</taxon>
        <taxon>Bacteroidota</taxon>
        <taxon>Flavobacteriia</taxon>
        <taxon>Flavobacteriales</taxon>
        <taxon>Flavobacteriaceae</taxon>
        <taxon>Flavobacterium</taxon>
    </lineage>
</organism>
<proteinExistence type="predicted"/>
<gene>
    <name evidence="1" type="ORF">FK004_16750</name>
</gene>
<dbReference type="Proteomes" id="UP000244677">
    <property type="component" value="Chromosome"/>
</dbReference>
<dbReference type="RefSeq" id="WP_108738262.1">
    <property type="nucleotide sequence ID" value="NZ_CP020919.1"/>
</dbReference>
<dbReference type="AlphaFoldDB" id="A0A2S1LSM0"/>
<protein>
    <submittedName>
        <fullName evidence="1">Uncharacterized protein</fullName>
    </submittedName>
</protein>
<sequence>MLNYYKKHLNYNYSWDPLKKEATVGRSHPNPLLDSDDGYMVVSFINSYMHSRNYHALSTFQAIEECLKSRIPYYIRNPVLVSEWLDLYFHPEYIIGFL</sequence>
<dbReference type="EMBL" id="CP020919">
    <property type="protein sequence ID" value="AWG26760.1"/>
    <property type="molecule type" value="Genomic_DNA"/>
</dbReference>
<evidence type="ECO:0000313" key="2">
    <source>
        <dbReference type="Proteomes" id="UP000244677"/>
    </source>
</evidence>
<evidence type="ECO:0000313" key="1">
    <source>
        <dbReference type="EMBL" id="AWG26760.1"/>
    </source>
</evidence>
<dbReference type="KEGG" id="fki:FK004_16750"/>
<reference evidence="1 2" key="1">
    <citation type="submission" date="2017-04" db="EMBL/GenBank/DDBJ databases">
        <title>Complete genome sequence of Flavobacterium kingsejong AJ004.</title>
        <authorList>
            <person name="Lee P.C."/>
        </authorList>
    </citation>
    <scope>NUCLEOTIDE SEQUENCE [LARGE SCALE GENOMIC DNA]</scope>
    <source>
        <strain evidence="1 2">AJ004</strain>
    </source>
</reference>
<accession>A0A2S1LSM0</accession>
<keyword evidence="2" id="KW-1185">Reference proteome</keyword>
<name>A0A2S1LSM0_9FLAO</name>